<dbReference type="RefSeq" id="WP_189259848.1">
    <property type="nucleotide sequence ID" value="NZ_BMRE01000093.1"/>
</dbReference>
<protein>
    <submittedName>
        <fullName evidence="1">Uncharacterized protein</fullName>
    </submittedName>
</protein>
<evidence type="ECO:0000313" key="1">
    <source>
        <dbReference type="EMBL" id="GGU84979.1"/>
    </source>
</evidence>
<organism evidence="1 2">
    <name type="scientific">Lentzea flava</name>
    <dbReference type="NCBI Taxonomy" id="103732"/>
    <lineage>
        <taxon>Bacteria</taxon>
        <taxon>Bacillati</taxon>
        <taxon>Actinomycetota</taxon>
        <taxon>Actinomycetes</taxon>
        <taxon>Pseudonocardiales</taxon>
        <taxon>Pseudonocardiaceae</taxon>
        <taxon>Lentzea</taxon>
    </lineage>
</organism>
<dbReference type="EMBL" id="BMRE01000093">
    <property type="protein sequence ID" value="GGU84979.1"/>
    <property type="molecule type" value="Genomic_DNA"/>
</dbReference>
<gene>
    <name evidence="1" type="ORF">GCM10010178_89120</name>
</gene>
<keyword evidence="2" id="KW-1185">Reference proteome</keyword>
<comment type="caution">
    <text evidence="1">The sequence shown here is derived from an EMBL/GenBank/DDBJ whole genome shotgun (WGS) entry which is preliminary data.</text>
</comment>
<accession>A0ABQ2VGU8</accession>
<dbReference type="Proteomes" id="UP000649573">
    <property type="component" value="Unassembled WGS sequence"/>
</dbReference>
<sequence>MSTHPDVERLLRAGFDVLPLLDRDGVDHALQFWRWGSDRQYLDVVAVFHEDYAVATRLPPQRMWESPLMPTGGGPVRPVPFESLAVAFERRFQWSPPGGHPQQ</sequence>
<evidence type="ECO:0000313" key="2">
    <source>
        <dbReference type="Proteomes" id="UP000649573"/>
    </source>
</evidence>
<reference evidence="2" key="1">
    <citation type="journal article" date="2019" name="Int. J. Syst. Evol. Microbiol.">
        <title>The Global Catalogue of Microorganisms (GCM) 10K type strain sequencing project: providing services to taxonomists for standard genome sequencing and annotation.</title>
        <authorList>
            <consortium name="The Broad Institute Genomics Platform"/>
            <consortium name="The Broad Institute Genome Sequencing Center for Infectious Disease"/>
            <person name="Wu L."/>
            <person name="Ma J."/>
        </authorList>
    </citation>
    <scope>NUCLEOTIDE SEQUENCE [LARGE SCALE GENOMIC DNA]</scope>
    <source>
        <strain evidence="2">JCM 3296</strain>
    </source>
</reference>
<proteinExistence type="predicted"/>
<name>A0ABQ2VGU8_9PSEU</name>